<feature type="compositionally biased region" description="Basic and acidic residues" evidence="2">
    <location>
        <begin position="170"/>
        <end position="179"/>
    </location>
</feature>
<evidence type="ECO:0000256" key="2">
    <source>
        <dbReference type="SAM" id="MobiDB-lite"/>
    </source>
</evidence>
<sequence>MKDGVEVGEKTEVSRQSVFEHYERYFLHLCTKVGPCRDEQLLEKAAQYLQREPEPRESFTLFPFYQSPWKKEIKTLKTFTGPFVYCLLPVFSSSTLQSVLASIGYLPHTDTPLSEYRLSEDGNQNRVMLMGFELMLARVECDRLLELHDSVQTGQLEWQEVLHRRLGPTKPEETTDKKATCTAGQNEEEKKREEEQGNEVPLHLDSRIAVKPQPKPQRCHINSHDQSIMEMQMNYPDLAFRGRPLLSDKPHRANSSRSSSKVVHTVSSINTPDDSKAANLSKRDSVKATKSAATTIRKETHGTSADDVFVENVKCSDCNNRSQSQTAAPGDDITSSSCNTDGGSRAGATAEQSLKPGERQTAEEALPLTQQTPTDSQNQKLPSLRSKDRKQNVKELDVKMGQLLVQETKEEGRQKQDDMKGEEKKNRGRHERKPSTEEKAEEQNLTNPLPETGPAPSHAARRCTTPSESGPAVTKAQKQPSVLTNSTTDSQSVQGGSEGQQRNDTKGAETGQREEEQLAQSYVIVEHSKK</sequence>
<evidence type="ECO:0000256" key="1">
    <source>
        <dbReference type="ARBA" id="ARBA00038142"/>
    </source>
</evidence>
<dbReference type="GeneTree" id="ENSGT01120000278052"/>
<dbReference type="AlphaFoldDB" id="A0A3Q3FG67"/>
<protein>
    <submittedName>
        <fullName evidence="4">Uncharacterized LOC109987199</fullName>
    </submittedName>
</protein>
<feature type="compositionally biased region" description="Polar residues" evidence="2">
    <location>
        <begin position="368"/>
        <end position="381"/>
    </location>
</feature>
<dbReference type="PANTHER" id="PTHR15326">
    <property type="entry name" value="SPERMATOGENESIS-ASSOCIATED PROTEIN 2/TAMOZHENNIC"/>
    <property type="match status" value="1"/>
</dbReference>
<feature type="compositionally biased region" description="Basic and acidic residues" evidence="2">
    <location>
        <begin position="433"/>
        <end position="442"/>
    </location>
</feature>
<dbReference type="Pfam" id="PF21388">
    <property type="entry name" value="SPATA2_PUB-like"/>
    <property type="match status" value="1"/>
</dbReference>
<feature type="compositionally biased region" description="Polar residues" evidence="2">
    <location>
        <begin position="320"/>
        <end position="342"/>
    </location>
</feature>
<feature type="compositionally biased region" description="Polar residues" evidence="2">
    <location>
        <begin position="476"/>
        <end position="489"/>
    </location>
</feature>
<feature type="compositionally biased region" description="Basic and acidic residues" evidence="2">
    <location>
        <begin position="407"/>
        <end position="425"/>
    </location>
</feature>
<keyword evidence="5" id="KW-1185">Reference proteome</keyword>
<dbReference type="InterPro" id="IPR048839">
    <property type="entry name" value="SPATA2_PUB-like"/>
</dbReference>
<feature type="compositionally biased region" description="Basic and acidic residues" evidence="2">
    <location>
        <begin position="385"/>
        <end position="398"/>
    </location>
</feature>
<reference evidence="4" key="1">
    <citation type="submission" date="2025-08" db="UniProtKB">
        <authorList>
            <consortium name="Ensembl"/>
        </authorList>
    </citation>
    <scope>IDENTIFICATION</scope>
</reference>
<dbReference type="GO" id="GO:0005737">
    <property type="term" value="C:cytoplasm"/>
    <property type="evidence" value="ECO:0007669"/>
    <property type="project" value="TreeGrafter"/>
</dbReference>
<evidence type="ECO:0000313" key="4">
    <source>
        <dbReference type="Ensembl" id="ENSLBEP00000019216.1"/>
    </source>
</evidence>
<reference evidence="4" key="2">
    <citation type="submission" date="2025-09" db="UniProtKB">
        <authorList>
            <consortium name="Ensembl"/>
        </authorList>
    </citation>
    <scope>IDENTIFICATION</scope>
</reference>
<feature type="region of interest" description="Disordered" evidence="2">
    <location>
        <begin position="241"/>
        <end position="298"/>
    </location>
</feature>
<dbReference type="STRING" id="56723.ENSLBEP00000019216"/>
<dbReference type="Gene3D" id="1.20.58.2190">
    <property type="match status" value="1"/>
</dbReference>
<name>A0A3Q3FG67_9LABR</name>
<feature type="domain" description="Spermatogenesis-associated protein 2 PUB-like" evidence="3">
    <location>
        <begin position="66"/>
        <end position="165"/>
    </location>
</feature>
<comment type="similarity">
    <text evidence="1">Belongs to the SPATA2 family.</text>
</comment>
<dbReference type="InParanoid" id="A0A3Q3FG67"/>
<feature type="region of interest" description="Disordered" evidence="2">
    <location>
        <begin position="167"/>
        <end position="202"/>
    </location>
</feature>
<feature type="region of interest" description="Disordered" evidence="2">
    <location>
        <begin position="320"/>
        <end position="530"/>
    </location>
</feature>
<dbReference type="Proteomes" id="UP000261660">
    <property type="component" value="Unplaced"/>
</dbReference>
<feature type="compositionally biased region" description="Basic and acidic residues" evidence="2">
    <location>
        <begin position="501"/>
        <end position="516"/>
    </location>
</feature>
<feature type="compositionally biased region" description="Basic and acidic residues" evidence="2">
    <location>
        <begin position="273"/>
        <end position="287"/>
    </location>
</feature>
<evidence type="ECO:0000313" key="5">
    <source>
        <dbReference type="Proteomes" id="UP000261660"/>
    </source>
</evidence>
<dbReference type="PANTHER" id="PTHR15326:SF9">
    <property type="entry name" value="SPERMATOGENESIS-ASSOCIATED PROTEIN 2"/>
    <property type="match status" value="1"/>
</dbReference>
<accession>A0A3Q3FG67</accession>
<feature type="compositionally biased region" description="Polar residues" evidence="2">
    <location>
        <begin position="253"/>
        <end position="272"/>
    </location>
</feature>
<proteinExistence type="inferred from homology"/>
<dbReference type="Ensembl" id="ENSLBET00000020255.1">
    <property type="protein sequence ID" value="ENSLBEP00000019216.1"/>
    <property type="gene ID" value="ENSLBEG00000014790.1"/>
</dbReference>
<organism evidence="4 5">
    <name type="scientific">Labrus bergylta</name>
    <name type="common">ballan wrasse</name>
    <dbReference type="NCBI Taxonomy" id="56723"/>
    <lineage>
        <taxon>Eukaryota</taxon>
        <taxon>Metazoa</taxon>
        <taxon>Chordata</taxon>
        <taxon>Craniata</taxon>
        <taxon>Vertebrata</taxon>
        <taxon>Euteleostomi</taxon>
        <taxon>Actinopterygii</taxon>
        <taxon>Neopterygii</taxon>
        <taxon>Teleostei</taxon>
        <taxon>Neoteleostei</taxon>
        <taxon>Acanthomorphata</taxon>
        <taxon>Eupercaria</taxon>
        <taxon>Labriformes</taxon>
        <taxon>Labridae</taxon>
        <taxon>Labrus</taxon>
    </lineage>
</organism>
<evidence type="ECO:0000259" key="3">
    <source>
        <dbReference type="Pfam" id="PF21388"/>
    </source>
</evidence>